<name>H1UV12_COLHI</name>
<accession>H1UV12</accession>
<reference evidence="2" key="1">
    <citation type="journal article" date="2012" name="Nat. Genet.">
        <title>Lifestyle transitions in plant pathogenic Colletotrichum fungi deciphered by genome and transcriptome analyses.</title>
        <authorList>
            <person name="O'Connell R.J."/>
            <person name="Thon M.R."/>
            <person name="Hacquard S."/>
            <person name="Amyotte S.G."/>
            <person name="Kleemann J."/>
            <person name="Torres M.F."/>
            <person name="Damm U."/>
            <person name="Buiate E.A."/>
            <person name="Epstein L."/>
            <person name="Alkan N."/>
            <person name="Altmueller J."/>
            <person name="Alvarado-Balderrama L."/>
            <person name="Bauser C.A."/>
            <person name="Becker C."/>
            <person name="Birren B.W."/>
            <person name="Chen Z."/>
            <person name="Choi J."/>
            <person name="Crouch J.A."/>
            <person name="Duvick J.P."/>
            <person name="Farman M.A."/>
            <person name="Gan P."/>
            <person name="Heiman D."/>
            <person name="Henrissat B."/>
            <person name="Howard R.J."/>
            <person name="Kabbage M."/>
            <person name="Koch C."/>
            <person name="Kracher B."/>
            <person name="Kubo Y."/>
            <person name="Law A.D."/>
            <person name="Lebrun M.-H."/>
            <person name="Lee Y.-H."/>
            <person name="Miyara I."/>
            <person name="Moore N."/>
            <person name="Neumann U."/>
            <person name="Nordstroem K."/>
            <person name="Panaccione D.G."/>
            <person name="Panstruga R."/>
            <person name="Place M."/>
            <person name="Proctor R.H."/>
            <person name="Prusky D."/>
            <person name="Rech G."/>
            <person name="Reinhardt R."/>
            <person name="Rollins J.A."/>
            <person name="Rounsley S."/>
            <person name="Schardl C.L."/>
            <person name="Schwartz D.C."/>
            <person name="Shenoy N."/>
            <person name="Shirasu K."/>
            <person name="Sikhakolli U.R."/>
            <person name="Stueber K."/>
            <person name="Sukno S.A."/>
            <person name="Sweigard J.A."/>
            <person name="Takano Y."/>
            <person name="Takahara H."/>
            <person name="Trail F."/>
            <person name="van der Does H.C."/>
            <person name="Voll L.M."/>
            <person name="Will I."/>
            <person name="Young S."/>
            <person name="Zeng Q."/>
            <person name="Zhang J."/>
            <person name="Zhou S."/>
            <person name="Dickman M.B."/>
            <person name="Schulze-Lefert P."/>
            <person name="Ver Loren van Themaat E."/>
            <person name="Ma L.-J."/>
            <person name="Vaillancourt L.J."/>
        </authorList>
    </citation>
    <scope>NUCLEOTIDE SEQUENCE [LARGE SCALE GENOMIC DNA]</scope>
    <source>
        <strain evidence="2">IMI 349063</strain>
    </source>
</reference>
<protein>
    <submittedName>
        <fullName evidence="1">Uncharacterized protein</fullName>
    </submittedName>
</protein>
<organism evidence="1 2">
    <name type="scientific">Colletotrichum higginsianum (strain IMI 349063)</name>
    <name type="common">Crucifer anthracnose fungus</name>
    <dbReference type="NCBI Taxonomy" id="759273"/>
    <lineage>
        <taxon>Eukaryota</taxon>
        <taxon>Fungi</taxon>
        <taxon>Dikarya</taxon>
        <taxon>Ascomycota</taxon>
        <taxon>Pezizomycotina</taxon>
        <taxon>Sordariomycetes</taxon>
        <taxon>Hypocreomycetidae</taxon>
        <taxon>Glomerellales</taxon>
        <taxon>Glomerellaceae</taxon>
        <taxon>Colletotrichum</taxon>
        <taxon>Colletotrichum destructivum species complex</taxon>
    </lineage>
</organism>
<evidence type="ECO:0000313" key="2">
    <source>
        <dbReference type="Proteomes" id="UP000007174"/>
    </source>
</evidence>
<proteinExistence type="predicted"/>
<dbReference type="HOGENOM" id="CLU_1859966_0_0_1"/>
<gene>
    <name evidence="1" type="ORF">CH063_16131</name>
</gene>
<sequence length="138" mass="15282">PLTSRQRLPLDNSSAMAPRMRRVCSGSWTRTTSSQSCCSTEGAAAGGTAPVRARARARFSLIVSTDVIFKYRWVSCKCHLKAVGFPLKIGHVTHSWAILGGPSMTAAFWVYINRAGFFPKDIRFFFKGGYDEIDLLCQ</sequence>
<feature type="non-terminal residue" evidence="1">
    <location>
        <position position="1"/>
    </location>
</feature>
<evidence type="ECO:0000313" key="1">
    <source>
        <dbReference type="EMBL" id="CCF31813.1"/>
    </source>
</evidence>
<dbReference type="EMBL" id="CACQ02000141">
    <property type="protein sequence ID" value="CCF31813.1"/>
    <property type="molecule type" value="Genomic_DNA"/>
</dbReference>
<dbReference type="AlphaFoldDB" id="H1UV12"/>
<dbReference type="Proteomes" id="UP000007174">
    <property type="component" value="Unassembled WGS sequence"/>
</dbReference>